<proteinExistence type="predicted"/>
<feature type="transmembrane region" description="Helical" evidence="1">
    <location>
        <begin position="81"/>
        <end position="106"/>
    </location>
</feature>
<protein>
    <recommendedName>
        <fullName evidence="4">DUF2231 domain-containing protein</fullName>
    </recommendedName>
</protein>
<feature type="transmembrane region" description="Helical" evidence="1">
    <location>
        <begin position="127"/>
        <end position="151"/>
    </location>
</feature>
<gene>
    <name evidence="2" type="ORF">COV59_02725</name>
</gene>
<evidence type="ECO:0000313" key="2">
    <source>
        <dbReference type="EMBL" id="PIR04073.1"/>
    </source>
</evidence>
<evidence type="ECO:0008006" key="4">
    <source>
        <dbReference type="Google" id="ProtNLM"/>
    </source>
</evidence>
<evidence type="ECO:0000313" key="3">
    <source>
        <dbReference type="Proteomes" id="UP000229600"/>
    </source>
</evidence>
<dbReference type="AlphaFoldDB" id="A0A2H0N5A3"/>
<feature type="transmembrane region" description="Helical" evidence="1">
    <location>
        <begin position="12"/>
        <end position="31"/>
    </location>
</feature>
<reference evidence="2 3" key="1">
    <citation type="submission" date="2017-09" db="EMBL/GenBank/DDBJ databases">
        <title>Depth-based differentiation of microbial function through sediment-hosted aquifers and enrichment of novel symbionts in the deep terrestrial subsurface.</title>
        <authorList>
            <person name="Probst A.J."/>
            <person name="Ladd B."/>
            <person name="Jarett J.K."/>
            <person name="Geller-Mcgrath D.E."/>
            <person name="Sieber C.M."/>
            <person name="Emerson J.B."/>
            <person name="Anantharaman K."/>
            <person name="Thomas B.C."/>
            <person name="Malmstrom R."/>
            <person name="Stieglmeier M."/>
            <person name="Klingl A."/>
            <person name="Woyke T."/>
            <person name="Ryan C.M."/>
            <person name="Banfield J.F."/>
        </authorList>
    </citation>
    <scope>NUCLEOTIDE SEQUENCE [LARGE SCALE GENOMIC DNA]</scope>
    <source>
        <strain evidence="2">CG11_big_fil_rev_8_21_14_0_20_39_34</strain>
    </source>
</reference>
<keyword evidence="1" id="KW-1133">Transmembrane helix</keyword>
<organism evidence="2 3">
    <name type="scientific">Candidatus Magasanikbacteria bacterium CG11_big_fil_rev_8_21_14_0_20_39_34</name>
    <dbReference type="NCBI Taxonomy" id="1974653"/>
    <lineage>
        <taxon>Bacteria</taxon>
        <taxon>Candidatus Magasanikiibacteriota</taxon>
    </lineage>
</organism>
<dbReference type="Proteomes" id="UP000229600">
    <property type="component" value="Unassembled WGS sequence"/>
</dbReference>
<comment type="caution">
    <text evidence="2">The sequence shown here is derived from an EMBL/GenBank/DDBJ whole genome shotgun (WGS) entry which is preliminary data.</text>
</comment>
<dbReference type="EMBL" id="PCWN01000007">
    <property type="protein sequence ID" value="PIR04073.1"/>
    <property type="molecule type" value="Genomic_DNA"/>
</dbReference>
<sequence>MLSAFGSMHPAIVHLPIGILTLYSLLEIVSLNKKLKNPFVKHLKIFLSVIGVLFALPAYFAGNILEETRYGDPILEYHDTFASATLTLYAIIAVAYLLPIIFQLPMLQSVQFLKTKPIQAFYKFSQFLLQPMIIVPLSLLTLILLTITGALGGAMAHGPSADPVVAYIYHIFFTQ</sequence>
<feature type="transmembrane region" description="Helical" evidence="1">
    <location>
        <begin position="43"/>
        <end position="61"/>
    </location>
</feature>
<keyword evidence="1" id="KW-0472">Membrane</keyword>
<keyword evidence="1" id="KW-0812">Transmembrane</keyword>
<accession>A0A2H0N5A3</accession>
<evidence type="ECO:0000256" key="1">
    <source>
        <dbReference type="SAM" id="Phobius"/>
    </source>
</evidence>
<name>A0A2H0N5A3_9BACT</name>